<organism evidence="25 26">
    <name type="scientific">Methylophaga lonarensis MPL</name>
    <dbReference type="NCBI Taxonomy" id="1286106"/>
    <lineage>
        <taxon>Bacteria</taxon>
        <taxon>Pseudomonadati</taxon>
        <taxon>Pseudomonadota</taxon>
        <taxon>Gammaproteobacteria</taxon>
        <taxon>Thiotrichales</taxon>
        <taxon>Piscirickettsiaceae</taxon>
        <taxon>Methylophaga</taxon>
    </lineage>
</organism>
<comment type="cofactor">
    <cofactor evidence="19 21">
        <name>heme c</name>
        <dbReference type="ChEBI" id="CHEBI:61717"/>
    </cofactor>
    <text evidence="19 21">Binds 2 heme C groups per subunit.</text>
</comment>
<dbReference type="eggNOG" id="COG2010">
    <property type="taxonomic scope" value="Bacteria"/>
</dbReference>
<evidence type="ECO:0000256" key="17">
    <source>
        <dbReference type="ARBA" id="ARBA00023065"/>
    </source>
</evidence>
<dbReference type="GO" id="GO:0009055">
    <property type="term" value="F:electron transfer activity"/>
    <property type="evidence" value="ECO:0007669"/>
    <property type="project" value="InterPro"/>
</dbReference>
<feature type="transmembrane region" description="Helical" evidence="23">
    <location>
        <begin position="31"/>
        <end position="49"/>
    </location>
</feature>
<dbReference type="InterPro" id="IPR009056">
    <property type="entry name" value="Cyt_c-like_dom"/>
</dbReference>
<keyword evidence="15 19" id="KW-0560">Oxidoreductase</keyword>
<dbReference type="GO" id="GO:0005886">
    <property type="term" value="C:plasma membrane"/>
    <property type="evidence" value="ECO:0007669"/>
    <property type="project" value="UniProtKB-SubCell"/>
</dbReference>
<evidence type="ECO:0000256" key="4">
    <source>
        <dbReference type="ARBA" id="ARBA00022448"/>
    </source>
</evidence>
<dbReference type="GO" id="GO:0046872">
    <property type="term" value="F:metal ion binding"/>
    <property type="evidence" value="ECO:0007669"/>
    <property type="project" value="UniProtKB-KW"/>
</dbReference>
<dbReference type="GO" id="GO:1902600">
    <property type="term" value="P:proton transmembrane transport"/>
    <property type="evidence" value="ECO:0007669"/>
    <property type="project" value="UniProtKB-KW"/>
</dbReference>
<keyword evidence="26" id="KW-1185">Reference proteome</keyword>
<dbReference type="GO" id="GO:0016491">
    <property type="term" value="F:oxidoreductase activity"/>
    <property type="evidence" value="ECO:0007669"/>
    <property type="project" value="UniProtKB-KW"/>
</dbReference>
<feature type="binding site" description="covalent" evidence="21">
    <location>
        <position position="123"/>
    </location>
    <ligand>
        <name>heme c</name>
        <dbReference type="ChEBI" id="CHEBI:61717"/>
        <label>1</label>
    </ligand>
</feature>
<proteinExistence type="inferred from homology"/>
<feature type="binding site" description="axial binding residue" evidence="20">
    <location>
        <position position="209"/>
    </location>
    <ligand>
        <name>heme c</name>
        <dbReference type="ChEBI" id="CHEBI:61717"/>
        <label>2</label>
    </ligand>
    <ligandPart>
        <name>Fe</name>
        <dbReference type="ChEBI" id="CHEBI:18248"/>
    </ligandPart>
</feature>
<name>M7P224_9GAMM</name>
<dbReference type="OrthoDB" id="9811281at2"/>
<sequence>MADNKNNPHEVSDTGHEWDGIRELENPPPRWWTISLYLSGLLVLVYFILYPSIPLVTGSTKGLLGWTQIKEYHRGLEEIQAVRAPFEERLAEMTAQEILDDDEMRNYVIASTRVLYGDNCAACHGVGGQPVPGSGYPILNNDDWLYGGTIDKIVETLAKGRAGMMPAHANLLTEEETDKLVKFVIDASNGEATEAGWKLYNEKGCFACHGADAKGNQMLGAPNLTDRIWRFSGEPDEVRRTIMHGVNDANDPRTRIAIMPGWNERLAVKLEAEEFGDDPEDYYDGTETERLTETEIKKLAVYVHQFGGGQ</sequence>
<dbReference type="NCBIfam" id="TIGR00782">
    <property type="entry name" value="ccoP"/>
    <property type="match status" value="1"/>
</dbReference>
<comment type="subcellular location">
    <subcellularLocation>
        <location evidence="1 19">Cell inner membrane</location>
    </subcellularLocation>
</comment>
<dbReference type="Proteomes" id="UP000012019">
    <property type="component" value="Unassembled WGS sequence"/>
</dbReference>
<evidence type="ECO:0000256" key="7">
    <source>
        <dbReference type="ARBA" id="ARBA00022617"/>
    </source>
</evidence>
<feature type="binding site" description="axial binding residue" evidence="20">
    <location>
        <position position="165"/>
    </location>
    <ligand>
        <name>heme c</name>
        <dbReference type="ChEBI" id="CHEBI:61717"/>
        <label>2</label>
    </ligand>
    <ligandPart>
        <name>Fe</name>
        <dbReference type="ChEBI" id="CHEBI:18248"/>
    </ligandPart>
</feature>
<evidence type="ECO:0000256" key="1">
    <source>
        <dbReference type="ARBA" id="ARBA00004533"/>
    </source>
</evidence>
<keyword evidence="12 19" id="KW-0375">Hydrogen ion transport</keyword>
<evidence type="ECO:0000256" key="11">
    <source>
        <dbReference type="ARBA" id="ARBA00022737"/>
    </source>
</evidence>
<dbReference type="AlphaFoldDB" id="M7P224"/>
<keyword evidence="18 19" id="KW-0472">Membrane</keyword>
<dbReference type="InterPro" id="IPR050597">
    <property type="entry name" value="Cytochrome_c_Oxidase_Subunit"/>
</dbReference>
<keyword evidence="9 23" id="KW-0812">Transmembrane</keyword>
<evidence type="ECO:0000256" key="2">
    <source>
        <dbReference type="ARBA" id="ARBA00004673"/>
    </source>
</evidence>
<keyword evidence="13 19" id="KW-0249">Electron transport</keyword>
<keyword evidence="11" id="KW-0677">Repeat</keyword>
<evidence type="ECO:0000256" key="14">
    <source>
        <dbReference type="ARBA" id="ARBA00022989"/>
    </source>
</evidence>
<dbReference type="EMBL" id="APHR01000020">
    <property type="protein sequence ID" value="EMR13551.1"/>
    <property type="molecule type" value="Genomic_DNA"/>
</dbReference>
<dbReference type="Gene3D" id="1.10.760.10">
    <property type="entry name" value="Cytochrome c-like domain"/>
    <property type="match status" value="2"/>
</dbReference>
<dbReference type="RefSeq" id="WP_009725919.1">
    <property type="nucleotide sequence ID" value="NZ_APHR01000020.1"/>
</dbReference>
<evidence type="ECO:0000256" key="13">
    <source>
        <dbReference type="ARBA" id="ARBA00022982"/>
    </source>
</evidence>
<comment type="subunit">
    <text evidence="19">Component of the cbb3-type cytochrome c oxidase.</text>
</comment>
<feature type="domain" description="Cytochrome c" evidence="24">
    <location>
        <begin position="191"/>
        <end position="307"/>
    </location>
</feature>
<dbReference type="InterPro" id="IPR032858">
    <property type="entry name" value="CcoP_N"/>
</dbReference>
<evidence type="ECO:0000256" key="10">
    <source>
        <dbReference type="ARBA" id="ARBA00022723"/>
    </source>
</evidence>
<evidence type="ECO:0000256" key="6">
    <source>
        <dbReference type="ARBA" id="ARBA00022519"/>
    </source>
</evidence>
<protein>
    <recommendedName>
        <fullName evidence="19">Cbb3-type cytochrome c oxidase subunit</fullName>
    </recommendedName>
</protein>
<feature type="binding site" description="covalent" evidence="21">
    <location>
        <position position="120"/>
    </location>
    <ligand>
        <name>heme c</name>
        <dbReference type="ChEBI" id="CHEBI:61717"/>
        <label>1</label>
    </ligand>
</feature>
<evidence type="ECO:0000256" key="12">
    <source>
        <dbReference type="ARBA" id="ARBA00022781"/>
    </source>
</evidence>
<evidence type="ECO:0000256" key="3">
    <source>
        <dbReference type="ARBA" id="ARBA00006113"/>
    </source>
</evidence>
<dbReference type="InterPro" id="IPR036909">
    <property type="entry name" value="Cyt_c-like_dom_sf"/>
</dbReference>
<evidence type="ECO:0000256" key="15">
    <source>
        <dbReference type="ARBA" id="ARBA00023002"/>
    </source>
</evidence>
<feature type="binding site" description="axial binding residue" evidence="20">
    <location>
        <position position="259"/>
    </location>
    <ligand>
        <name>heme c</name>
        <dbReference type="ChEBI" id="CHEBI:61717"/>
        <label>1</label>
    </ligand>
    <ligandPart>
        <name>Fe</name>
        <dbReference type="ChEBI" id="CHEBI:18248"/>
    </ligandPart>
</feature>
<keyword evidence="4 19" id="KW-0813">Transport</keyword>
<evidence type="ECO:0000256" key="19">
    <source>
        <dbReference type="PIRNR" id="PIRNR000006"/>
    </source>
</evidence>
<accession>M7P224</accession>
<dbReference type="PROSITE" id="PS51007">
    <property type="entry name" value="CYTC"/>
    <property type="match status" value="2"/>
</dbReference>
<evidence type="ECO:0000256" key="8">
    <source>
        <dbReference type="ARBA" id="ARBA00022660"/>
    </source>
</evidence>
<evidence type="ECO:0000256" key="9">
    <source>
        <dbReference type="ARBA" id="ARBA00022692"/>
    </source>
</evidence>
<feature type="binding site" description="axial binding residue" evidence="20">
    <location>
        <position position="124"/>
    </location>
    <ligand>
        <name>heme c</name>
        <dbReference type="ChEBI" id="CHEBI:61717"/>
        <label>1</label>
    </ligand>
    <ligandPart>
        <name>Fe</name>
        <dbReference type="ChEBI" id="CHEBI:18248"/>
    </ligandPart>
</feature>
<keyword evidence="16 19" id="KW-0408">Iron</keyword>
<feature type="binding site" description="covalent" evidence="21">
    <location>
        <position position="205"/>
    </location>
    <ligand>
        <name>heme c</name>
        <dbReference type="ChEBI" id="CHEBI:61717"/>
        <label>2</label>
    </ligand>
</feature>
<evidence type="ECO:0000259" key="24">
    <source>
        <dbReference type="PROSITE" id="PS51007"/>
    </source>
</evidence>
<evidence type="ECO:0000313" key="26">
    <source>
        <dbReference type="Proteomes" id="UP000012019"/>
    </source>
</evidence>
<evidence type="ECO:0000256" key="22">
    <source>
        <dbReference type="SAM" id="MobiDB-lite"/>
    </source>
</evidence>
<keyword evidence="8 19" id="KW-0679">Respiratory chain</keyword>
<evidence type="ECO:0000256" key="16">
    <source>
        <dbReference type="ARBA" id="ARBA00023004"/>
    </source>
</evidence>
<comment type="similarity">
    <text evidence="3 19">Belongs to the CcoP / FixP family.</text>
</comment>
<feature type="region of interest" description="Disordered" evidence="22">
    <location>
        <begin position="1"/>
        <end position="20"/>
    </location>
</feature>
<dbReference type="GO" id="GO:0006119">
    <property type="term" value="P:oxidative phosphorylation"/>
    <property type="evidence" value="ECO:0007669"/>
    <property type="project" value="UniProtKB-UniPathway"/>
</dbReference>
<keyword evidence="17 19" id="KW-0406">Ion transport</keyword>
<keyword evidence="5 19" id="KW-1003">Cell membrane</keyword>
<evidence type="ECO:0000256" key="21">
    <source>
        <dbReference type="PIRSR" id="PIRSR000006-2"/>
    </source>
</evidence>
<dbReference type="PANTHER" id="PTHR33751:SF1">
    <property type="entry name" value="CBB3-TYPE CYTOCHROME C OXIDASE SUBUNIT FIXP"/>
    <property type="match status" value="1"/>
</dbReference>
<dbReference type="Pfam" id="PF13442">
    <property type="entry name" value="Cytochrome_CBB3"/>
    <property type="match status" value="2"/>
</dbReference>
<keyword evidence="10 19" id="KW-0479">Metal-binding</keyword>
<feature type="binding site" description="covalent" evidence="21">
    <location>
        <position position="208"/>
    </location>
    <ligand>
        <name>heme c</name>
        <dbReference type="ChEBI" id="CHEBI:61717"/>
        <label>2</label>
    </ligand>
</feature>
<evidence type="ECO:0000256" key="20">
    <source>
        <dbReference type="PIRSR" id="PIRSR000006-1"/>
    </source>
</evidence>
<evidence type="ECO:0000256" key="18">
    <source>
        <dbReference type="ARBA" id="ARBA00023136"/>
    </source>
</evidence>
<dbReference type="UniPathway" id="UPA00705"/>
<comment type="function">
    <text evidence="19">C-type cytochrome. Part of the cbb3-type cytochrome c oxidase complex.</text>
</comment>
<comment type="caution">
    <text evidence="25">The sequence shown here is derived from an EMBL/GenBank/DDBJ whole genome shotgun (WGS) entry which is preliminary data.</text>
</comment>
<evidence type="ECO:0000256" key="23">
    <source>
        <dbReference type="SAM" id="Phobius"/>
    </source>
</evidence>
<reference evidence="25 26" key="1">
    <citation type="journal article" date="2013" name="Genome Announc.">
        <title>Draft Genome Sequence of Methylophaga lonarensis MPLT, a Haloalkaliphilic (Non-Methane-Utilizing) Methylotroph.</title>
        <authorList>
            <person name="Shetty S.A."/>
            <person name="Marathe N.P."/>
            <person name="Munot H."/>
            <person name="Antony C.P."/>
            <person name="Dhotre D.P."/>
            <person name="Murrell J.C."/>
            <person name="Shouche Y.S."/>
        </authorList>
    </citation>
    <scope>NUCLEOTIDE SEQUENCE [LARGE SCALE GENOMIC DNA]</scope>
    <source>
        <strain evidence="25 26">MPL</strain>
    </source>
</reference>
<gene>
    <name evidence="25" type="ORF">MPL1_04507</name>
</gene>
<keyword evidence="7 19" id="KW-0349">Heme</keyword>
<dbReference type="InterPro" id="IPR038414">
    <property type="entry name" value="CcoP_N_sf"/>
</dbReference>
<dbReference type="Gene3D" id="6.10.280.130">
    <property type="match status" value="1"/>
</dbReference>
<keyword evidence="14 23" id="KW-1133">Transmembrane helix</keyword>
<feature type="domain" description="Cytochrome c" evidence="24">
    <location>
        <begin position="101"/>
        <end position="188"/>
    </location>
</feature>
<dbReference type="SUPFAM" id="SSF46626">
    <property type="entry name" value="Cytochrome c"/>
    <property type="match status" value="2"/>
</dbReference>
<dbReference type="GO" id="GO:0020037">
    <property type="term" value="F:heme binding"/>
    <property type="evidence" value="ECO:0007669"/>
    <property type="project" value="InterPro"/>
</dbReference>
<dbReference type="Pfam" id="PF14715">
    <property type="entry name" value="FixP_N"/>
    <property type="match status" value="1"/>
</dbReference>
<keyword evidence="6 19" id="KW-0997">Cell inner membrane</keyword>
<dbReference type="InterPro" id="IPR004678">
    <property type="entry name" value="Cyt_c_oxidase_cbb3_su3"/>
</dbReference>
<comment type="pathway">
    <text evidence="2 19">Energy metabolism; oxidative phosphorylation.</text>
</comment>
<evidence type="ECO:0000256" key="5">
    <source>
        <dbReference type="ARBA" id="ARBA00022475"/>
    </source>
</evidence>
<dbReference type="PIRSF" id="PIRSF000006">
    <property type="entry name" value="Cbb3-Cox_fixP"/>
    <property type="match status" value="1"/>
</dbReference>
<dbReference type="PANTHER" id="PTHR33751">
    <property type="entry name" value="CBB3-TYPE CYTOCHROME C OXIDASE SUBUNIT FIXP"/>
    <property type="match status" value="1"/>
</dbReference>
<dbReference type="STRING" id="1286106.MPL1_04507"/>
<dbReference type="PATRIC" id="fig|1286106.3.peg.905"/>
<evidence type="ECO:0000313" key="25">
    <source>
        <dbReference type="EMBL" id="EMR13551.1"/>
    </source>
</evidence>